<evidence type="ECO:0000313" key="3">
    <source>
        <dbReference type="EMBL" id="QNE19460.1"/>
    </source>
</evidence>
<dbReference type="AlphaFoldDB" id="A0A7G6WZP5"/>
<name>A0A7G6WZP5_9ACTN</name>
<dbReference type="RefSeq" id="WP_185448736.1">
    <property type="nucleotide sequence ID" value="NZ_CP043661.1"/>
</dbReference>
<dbReference type="EMBL" id="CP043661">
    <property type="protein sequence ID" value="QNE19460.1"/>
    <property type="molecule type" value="Genomic_DNA"/>
</dbReference>
<dbReference type="Gene3D" id="1.20.910.10">
    <property type="entry name" value="Heme oxygenase-like"/>
    <property type="match status" value="1"/>
</dbReference>
<dbReference type="PANTHER" id="PTHR43198:SF5">
    <property type="entry name" value="BIFUNCTIONAL TENA-E PROTEIN"/>
    <property type="match status" value="1"/>
</dbReference>
<evidence type="ECO:0000256" key="1">
    <source>
        <dbReference type="ARBA" id="ARBA00004948"/>
    </source>
</evidence>
<comment type="pathway">
    <text evidence="1">Cofactor biosynthesis; thiamine diphosphate biosynthesis.</text>
</comment>
<gene>
    <name evidence="3" type="ORF">F1D05_18000</name>
</gene>
<dbReference type="InterPro" id="IPR004305">
    <property type="entry name" value="Thiaminase-2/PQQC"/>
</dbReference>
<evidence type="ECO:0000259" key="2">
    <source>
        <dbReference type="Pfam" id="PF03070"/>
    </source>
</evidence>
<sequence length="203" mass="22499">MPETTRALLSGQETAWRLILDHPFVAQTSAGTLPLSAFDRWLAEDHYFVRSFRAFLTELIAIAPDEQAREVLAGGLAALVPELELFETAAAERGLDLSAEPSLLNLGYSSYLTASVREGWPVGITVLYAVEKAYYDAWASVRDTTGPDTQYAGFIANWSSPDFSAYVDQLGVLVDREELTPALTRAFDRVVRFELAFWDLVAE</sequence>
<accession>A0A7G6WZP5</accession>
<dbReference type="PANTHER" id="PTHR43198">
    <property type="entry name" value="BIFUNCTIONAL TH2 PROTEIN"/>
    <property type="match status" value="1"/>
</dbReference>
<dbReference type="Pfam" id="PF03070">
    <property type="entry name" value="TENA_THI-4"/>
    <property type="match status" value="1"/>
</dbReference>
<dbReference type="InterPro" id="IPR050967">
    <property type="entry name" value="Thiamine_Salvage_TenA"/>
</dbReference>
<feature type="domain" description="Thiaminase-2/PQQC" evidence="2">
    <location>
        <begin position="15"/>
        <end position="199"/>
    </location>
</feature>
<reference evidence="4" key="1">
    <citation type="submission" date="2019-09" db="EMBL/GenBank/DDBJ databases">
        <title>Antimicrobial potential of Antarctic Bacteria.</title>
        <authorList>
            <person name="Benaud N."/>
            <person name="Edwards R.J."/>
            <person name="Ferrari B.C."/>
        </authorList>
    </citation>
    <scope>NUCLEOTIDE SEQUENCE [LARGE SCALE GENOMIC DNA]</scope>
    <source>
        <strain evidence="4">SPB151</strain>
    </source>
</reference>
<dbReference type="InterPro" id="IPR016084">
    <property type="entry name" value="Haem_Oase-like_multi-hlx"/>
</dbReference>
<dbReference type="CDD" id="cd19357">
    <property type="entry name" value="TenA_E_At3g16990-like"/>
    <property type="match status" value="1"/>
</dbReference>
<reference evidence="3 4" key="2">
    <citation type="journal article" date="2020" name="Microbiol. Resour. Announc.">
        <title>Antarctic desert soil bacteria exhibit high novel natural product potential, evaluated through long-read genome sequencing and comparative genomics.</title>
        <authorList>
            <person name="Benaud N."/>
            <person name="Edwards R.J."/>
            <person name="Amos T.G."/>
            <person name="D'Agostino P.M."/>
            <person name="Gutierrez-Chavez C."/>
            <person name="Montgomery K."/>
            <person name="Nicetic I."/>
            <person name="Ferrari B.C."/>
        </authorList>
    </citation>
    <scope>NUCLEOTIDE SEQUENCE [LARGE SCALE GENOMIC DNA]</scope>
    <source>
        <strain evidence="3 4">SPB151</strain>
    </source>
</reference>
<dbReference type="SUPFAM" id="SSF48613">
    <property type="entry name" value="Heme oxygenase-like"/>
    <property type="match status" value="1"/>
</dbReference>
<evidence type="ECO:0000313" key="4">
    <source>
        <dbReference type="Proteomes" id="UP000515563"/>
    </source>
</evidence>
<dbReference type="KEGG" id="kqi:F1D05_18000"/>
<dbReference type="GO" id="GO:0005829">
    <property type="term" value="C:cytosol"/>
    <property type="evidence" value="ECO:0007669"/>
    <property type="project" value="TreeGrafter"/>
</dbReference>
<proteinExistence type="predicted"/>
<protein>
    <submittedName>
        <fullName evidence="3">Transcriptional regulator</fullName>
    </submittedName>
</protein>
<organism evidence="3 4">
    <name type="scientific">Kribbella qitaiheensis</name>
    <dbReference type="NCBI Taxonomy" id="1544730"/>
    <lineage>
        <taxon>Bacteria</taxon>
        <taxon>Bacillati</taxon>
        <taxon>Actinomycetota</taxon>
        <taxon>Actinomycetes</taxon>
        <taxon>Propionibacteriales</taxon>
        <taxon>Kribbellaceae</taxon>
        <taxon>Kribbella</taxon>
    </lineage>
</organism>
<keyword evidence="4" id="KW-1185">Reference proteome</keyword>
<dbReference type="Proteomes" id="UP000515563">
    <property type="component" value="Chromosome"/>
</dbReference>